<sequence length="157" mass="17493">MCEVTRGTVRLALLDPYWSRRTPILNRQGYLDLVDDMSMKPVGKTTAELSLALALDLARKQVLFEIYYSCPAMTQMPIVADNSPAEELVRRKRAALVQYDASCCVLWDLQAQHLLAPNLYLHSMRYPHPGYGAPAASAPDDALARACGQRWQSPGLT</sequence>
<dbReference type="EMBL" id="CAJNIZ010047526">
    <property type="protein sequence ID" value="CAE7769822.1"/>
    <property type="molecule type" value="Genomic_DNA"/>
</dbReference>
<reference evidence="1" key="1">
    <citation type="submission" date="2021-02" db="EMBL/GenBank/DDBJ databases">
        <authorList>
            <person name="Dougan E. K."/>
            <person name="Rhodes N."/>
            <person name="Thang M."/>
            <person name="Chan C."/>
        </authorList>
    </citation>
    <scope>NUCLEOTIDE SEQUENCE</scope>
</reference>
<gene>
    <name evidence="1" type="ORF">SPIL2461_LOCUS22653</name>
</gene>
<evidence type="ECO:0000313" key="2">
    <source>
        <dbReference type="Proteomes" id="UP000649617"/>
    </source>
</evidence>
<comment type="caution">
    <text evidence="1">The sequence shown here is derived from an EMBL/GenBank/DDBJ whole genome shotgun (WGS) entry which is preliminary data.</text>
</comment>
<dbReference type="AlphaFoldDB" id="A0A812Y842"/>
<dbReference type="Proteomes" id="UP000649617">
    <property type="component" value="Unassembled WGS sequence"/>
</dbReference>
<accession>A0A812Y842</accession>
<organism evidence="1 2">
    <name type="scientific">Symbiodinium pilosum</name>
    <name type="common">Dinoflagellate</name>
    <dbReference type="NCBI Taxonomy" id="2952"/>
    <lineage>
        <taxon>Eukaryota</taxon>
        <taxon>Sar</taxon>
        <taxon>Alveolata</taxon>
        <taxon>Dinophyceae</taxon>
        <taxon>Suessiales</taxon>
        <taxon>Symbiodiniaceae</taxon>
        <taxon>Symbiodinium</taxon>
    </lineage>
</organism>
<dbReference type="OrthoDB" id="427041at2759"/>
<proteinExistence type="predicted"/>
<evidence type="ECO:0000313" key="1">
    <source>
        <dbReference type="EMBL" id="CAE7769822.1"/>
    </source>
</evidence>
<keyword evidence="2" id="KW-1185">Reference proteome</keyword>
<protein>
    <submittedName>
        <fullName evidence="1">Uncharacterized protein</fullName>
    </submittedName>
</protein>
<name>A0A812Y842_SYMPI</name>